<organism evidence="1 2">
    <name type="scientific">Manduca sexta</name>
    <name type="common">Tobacco hawkmoth</name>
    <name type="synonym">Tobacco hornworm</name>
    <dbReference type="NCBI Taxonomy" id="7130"/>
    <lineage>
        <taxon>Eukaryota</taxon>
        <taxon>Metazoa</taxon>
        <taxon>Ecdysozoa</taxon>
        <taxon>Arthropoda</taxon>
        <taxon>Hexapoda</taxon>
        <taxon>Insecta</taxon>
        <taxon>Pterygota</taxon>
        <taxon>Neoptera</taxon>
        <taxon>Endopterygota</taxon>
        <taxon>Lepidoptera</taxon>
        <taxon>Glossata</taxon>
        <taxon>Ditrysia</taxon>
        <taxon>Bombycoidea</taxon>
        <taxon>Sphingidae</taxon>
        <taxon>Sphinginae</taxon>
        <taxon>Sphingini</taxon>
        <taxon>Manduca</taxon>
    </lineage>
</organism>
<accession>A0A921YZZ5</accession>
<evidence type="ECO:0000313" key="1">
    <source>
        <dbReference type="EMBL" id="KAG6447849.1"/>
    </source>
</evidence>
<dbReference type="AlphaFoldDB" id="A0A921YZZ5"/>
<dbReference type="Proteomes" id="UP000791440">
    <property type="component" value="Unassembled WGS sequence"/>
</dbReference>
<proteinExistence type="predicted"/>
<name>A0A921YZZ5_MANSE</name>
<gene>
    <name evidence="1" type="ORF">O3G_MSEX005181</name>
</gene>
<dbReference type="EMBL" id="JH668349">
    <property type="protein sequence ID" value="KAG6447849.1"/>
    <property type="molecule type" value="Genomic_DNA"/>
</dbReference>
<protein>
    <submittedName>
        <fullName evidence="1">Uncharacterized protein</fullName>
    </submittedName>
</protein>
<evidence type="ECO:0000313" key="2">
    <source>
        <dbReference type="Proteomes" id="UP000791440"/>
    </source>
</evidence>
<comment type="caution">
    <text evidence="1">The sequence shown here is derived from an EMBL/GenBank/DDBJ whole genome shotgun (WGS) entry which is preliminary data.</text>
</comment>
<reference evidence="1" key="1">
    <citation type="journal article" date="2016" name="Insect Biochem. Mol. Biol.">
        <title>Multifaceted biological insights from a draft genome sequence of the tobacco hornworm moth, Manduca sexta.</title>
        <authorList>
            <person name="Kanost M.R."/>
            <person name="Arrese E.L."/>
            <person name="Cao X."/>
            <person name="Chen Y.R."/>
            <person name="Chellapilla S."/>
            <person name="Goldsmith M.R."/>
            <person name="Grosse-Wilde E."/>
            <person name="Heckel D.G."/>
            <person name="Herndon N."/>
            <person name="Jiang H."/>
            <person name="Papanicolaou A."/>
            <person name="Qu J."/>
            <person name="Soulages J.L."/>
            <person name="Vogel H."/>
            <person name="Walters J."/>
            <person name="Waterhouse R.M."/>
            <person name="Ahn S.J."/>
            <person name="Almeida F.C."/>
            <person name="An C."/>
            <person name="Aqrawi P."/>
            <person name="Bretschneider A."/>
            <person name="Bryant W.B."/>
            <person name="Bucks S."/>
            <person name="Chao H."/>
            <person name="Chevignon G."/>
            <person name="Christen J.M."/>
            <person name="Clarke D.F."/>
            <person name="Dittmer N.T."/>
            <person name="Ferguson L.C.F."/>
            <person name="Garavelou S."/>
            <person name="Gordon K.H.J."/>
            <person name="Gunaratna R.T."/>
            <person name="Han Y."/>
            <person name="Hauser F."/>
            <person name="He Y."/>
            <person name="Heidel-Fischer H."/>
            <person name="Hirsh A."/>
            <person name="Hu Y."/>
            <person name="Jiang H."/>
            <person name="Kalra D."/>
            <person name="Klinner C."/>
            <person name="Konig C."/>
            <person name="Kovar C."/>
            <person name="Kroll A.R."/>
            <person name="Kuwar S.S."/>
            <person name="Lee S.L."/>
            <person name="Lehman R."/>
            <person name="Li K."/>
            <person name="Li Z."/>
            <person name="Liang H."/>
            <person name="Lovelace S."/>
            <person name="Lu Z."/>
            <person name="Mansfield J.H."/>
            <person name="McCulloch K.J."/>
            <person name="Mathew T."/>
            <person name="Morton B."/>
            <person name="Muzny D.M."/>
            <person name="Neunemann D."/>
            <person name="Ongeri F."/>
            <person name="Pauchet Y."/>
            <person name="Pu L.L."/>
            <person name="Pyrousis I."/>
            <person name="Rao X.J."/>
            <person name="Redding A."/>
            <person name="Roesel C."/>
            <person name="Sanchez-Gracia A."/>
            <person name="Schaack S."/>
            <person name="Shukla A."/>
            <person name="Tetreau G."/>
            <person name="Wang Y."/>
            <person name="Xiong G.H."/>
            <person name="Traut W."/>
            <person name="Walsh T.K."/>
            <person name="Worley K.C."/>
            <person name="Wu D."/>
            <person name="Wu W."/>
            <person name="Wu Y.Q."/>
            <person name="Zhang X."/>
            <person name="Zou Z."/>
            <person name="Zucker H."/>
            <person name="Briscoe A.D."/>
            <person name="Burmester T."/>
            <person name="Clem R.J."/>
            <person name="Feyereisen R."/>
            <person name="Grimmelikhuijzen C.J.P."/>
            <person name="Hamodrakas S.J."/>
            <person name="Hansson B.S."/>
            <person name="Huguet E."/>
            <person name="Jermiin L.S."/>
            <person name="Lan Q."/>
            <person name="Lehman H.K."/>
            <person name="Lorenzen M."/>
            <person name="Merzendorfer H."/>
            <person name="Michalopoulos I."/>
            <person name="Morton D.B."/>
            <person name="Muthukrishnan S."/>
            <person name="Oakeshott J.G."/>
            <person name="Palmer W."/>
            <person name="Park Y."/>
            <person name="Passarelli A.L."/>
            <person name="Rozas J."/>
            <person name="Schwartz L.M."/>
            <person name="Smith W."/>
            <person name="Southgate A."/>
            <person name="Vilcinskas A."/>
            <person name="Vogt R."/>
            <person name="Wang P."/>
            <person name="Werren J."/>
            <person name="Yu X.Q."/>
            <person name="Zhou J.J."/>
            <person name="Brown S.J."/>
            <person name="Scherer S.E."/>
            <person name="Richards S."/>
            <person name="Blissard G.W."/>
        </authorList>
    </citation>
    <scope>NUCLEOTIDE SEQUENCE</scope>
</reference>
<reference evidence="1" key="2">
    <citation type="submission" date="2020-12" db="EMBL/GenBank/DDBJ databases">
        <authorList>
            <person name="Kanost M."/>
        </authorList>
    </citation>
    <scope>NUCLEOTIDE SEQUENCE</scope>
</reference>
<sequence length="241" mass="27333">MSTLIGFFRLISGRQLARKTDGVVSCISRQLRTFADTSKTDSGSKQIVTQGSENEEKVRVRRARASDVPRVLRFVKEHARTTWPGLAASPSISHVILCDYVARALAQGHSMLAERQEPRRGWSQIRGLALGTAVCAWDATMLEKWARCVRCPRSRRLMYFTAHCLRAPALHDKYKVHNILQVILIVPKDTPKSAEIIHTLAKNVIQRGRDVGFSLIRFDVTDNSMFVSFYKTIFICTLFRI</sequence>
<keyword evidence="2" id="KW-1185">Reference proteome</keyword>